<dbReference type="FunFam" id="3.90.1480.20:FF:000002">
    <property type="entry name" value="CMP-N-acetylneuraminate-beta-galactosamide- alpha-2,3-sialyltransferase 2"/>
    <property type="match status" value="1"/>
</dbReference>
<evidence type="ECO:0000256" key="4">
    <source>
        <dbReference type="ARBA" id="ARBA00004934"/>
    </source>
</evidence>
<evidence type="ECO:0000256" key="33">
    <source>
        <dbReference type="ARBA" id="ARBA00062545"/>
    </source>
</evidence>
<gene>
    <name evidence="41" type="primary">LOC115824679</name>
</gene>
<comment type="pathway">
    <text evidence="3">Protein modification; protein glycosylation.</text>
</comment>
<evidence type="ECO:0000256" key="5">
    <source>
        <dbReference type="ARBA" id="ARBA00006003"/>
    </source>
</evidence>
<comment type="subunit">
    <text evidence="33">Homodimer; disulfide-linked. Homodimer formation occurs in the endoplasmic reticulum.</text>
</comment>
<evidence type="ECO:0000256" key="16">
    <source>
        <dbReference type="ARBA" id="ARBA00023180"/>
    </source>
</evidence>
<comment type="catalytic activity">
    <reaction evidence="32">
        <text>a globoside GalGb4Cer + CMP-N-acetyl-beta-neuraminate = a globoside MSGG + CMP + H(+)</text>
        <dbReference type="Rhea" id="RHEA:65372"/>
        <dbReference type="ChEBI" id="CHEBI:15378"/>
        <dbReference type="ChEBI" id="CHEBI:57812"/>
        <dbReference type="ChEBI" id="CHEBI:60377"/>
        <dbReference type="ChEBI" id="CHEBI:140623"/>
        <dbReference type="ChEBI" id="CHEBI:140691"/>
    </reaction>
    <physiologicalReaction direction="left-to-right" evidence="32">
        <dbReference type="Rhea" id="RHEA:65373"/>
    </physiologicalReaction>
</comment>
<dbReference type="GO" id="GO:0006629">
    <property type="term" value="P:lipid metabolic process"/>
    <property type="evidence" value="ECO:0007669"/>
    <property type="project" value="UniProtKB-KW"/>
</dbReference>
<accession>A0A6J2WLV4</accession>
<evidence type="ECO:0000256" key="21">
    <source>
        <dbReference type="ARBA" id="ARBA00041507"/>
    </source>
</evidence>
<proteinExistence type="inferred from homology"/>
<keyword evidence="6" id="KW-0964">Secreted</keyword>
<keyword evidence="7" id="KW-0328">Glycosyltransferase</keyword>
<comment type="catalytic activity">
    <reaction evidence="29">
        <text>a ganglioside GM1 (d18:1(4E)) + CMP-N-acetyl-beta-neuraminate = a ganglioside GD1a (d18:1(4E)) + CMP + H(+)</text>
        <dbReference type="Rhea" id="RHEA:18021"/>
        <dbReference type="ChEBI" id="CHEBI:15378"/>
        <dbReference type="ChEBI" id="CHEBI:57812"/>
        <dbReference type="ChEBI" id="CHEBI:60377"/>
        <dbReference type="ChEBI" id="CHEBI:77709"/>
        <dbReference type="ChEBI" id="CHEBI:78445"/>
        <dbReference type="EC" id="2.4.3.2"/>
    </reaction>
    <physiologicalReaction direction="left-to-right" evidence="29">
        <dbReference type="Rhea" id="RHEA:18022"/>
    </physiologicalReaction>
</comment>
<dbReference type="PANTHER" id="PTHR46032">
    <property type="entry name" value="ALPHA-2,3-SIALYLTRANSFERASE ST3GAL I ISOFORM X1"/>
    <property type="match status" value="1"/>
</dbReference>
<evidence type="ECO:0000256" key="20">
    <source>
        <dbReference type="ARBA" id="ARBA00040101"/>
    </source>
</evidence>
<evidence type="ECO:0000313" key="41">
    <source>
        <dbReference type="RefSeq" id="XP_030644296.1"/>
    </source>
</evidence>
<comment type="catalytic activity">
    <reaction evidence="28">
        <text>a ganglioside GA1 (d18:1(4E)) + CMP-N-acetyl-beta-neuraminate = a ganglioside GM1b (d18:1(4E)) + CMP + H(+)</text>
        <dbReference type="Rhea" id="RHEA:47560"/>
        <dbReference type="ChEBI" id="CHEBI:15378"/>
        <dbReference type="ChEBI" id="CHEBI:27938"/>
        <dbReference type="ChEBI" id="CHEBI:57812"/>
        <dbReference type="ChEBI" id="CHEBI:60377"/>
        <dbReference type="ChEBI" id="CHEBI:78568"/>
    </reaction>
    <physiologicalReaction direction="left-to-right" evidence="28">
        <dbReference type="Rhea" id="RHEA:47561"/>
    </physiologicalReaction>
</comment>
<keyword evidence="9 39" id="KW-0812">Transmembrane</keyword>
<evidence type="ECO:0000256" key="2">
    <source>
        <dbReference type="ARBA" id="ARBA00004613"/>
    </source>
</evidence>
<comment type="catalytic activity">
    <reaction evidence="17">
        <text>a beta-D-galactosyl-(1-&gt;3)-N-acetyl-alpha-D-galactosaminyl derivative + CMP-N-acetyl-beta-neuraminate = an N-acetyl-alpha-neuraminyl-(2-&gt;3)-beta-D-galactosyl-(1-&gt;3)-N-acetyl-alpha-D-galactosaminyl derivative + CMP + H(+)</text>
        <dbReference type="Rhea" id="RHEA:21616"/>
        <dbReference type="ChEBI" id="CHEBI:15378"/>
        <dbReference type="ChEBI" id="CHEBI:57812"/>
        <dbReference type="ChEBI" id="CHEBI:60377"/>
        <dbReference type="ChEBI" id="CHEBI:133470"/>
        <dbReference type="ChEBI" id="CHEBI:139596"/>
        <dbReference type="EC" id="2.4.3.4"/>
    </reaction>
    <physiologicalReaction direction="left-to-right" evidence="17">
        <dbReference type="Rhea" id="RHEA:21617"/>
    </physiologicalReaction>
</comment>
<feature type="transmembrane region" description="Helical" evidence="39">
    <location>
        <begin position="7"/>
        <end position="26"/>
    </location>
</feature>
<dbReference type="GO" id="GO:0032580">
    <property type="term" value="C:Golgi cisterna membrane"/>
    <property type="evidence" value="ECO:0007669"/>
    <property type="project" value="UniProtKB-SubCell"/>
</dbReference>
<evidence type="ECO:0000256" key="27">
    <source>
        <dbReference type="ARBA" id="ARBA00042991"/>
    </source>
</evidence>
<evidence type="ECO:0000256" key="35">
    <source>
        <dbReference type="ARBA" id="ARBA00081228"/>
    </source>
</evidence>
<keyword evidence="12" id="KW-0333">Golgi apparatus</keyword>
<evidence type="ECO:0000256" key="13">
    <source>
        <dbReference type="ARBA" id="ARBA00023098"/>
    </source>
</evidence>
<evidence type="ECO:0000256" key="31">
    <source>
        <dbReference type="ARBA" id="ARBA00047509"/>
    </source>
</evidence>
<evidence type="ECO:0000256" key="25">
    <source>
        <dbReference type="ARBA" id="ARBA00042682"/>
    </source>
</evidence>
<evidence type="ECO:0000256" key="38">
    <source>
        <dbReference type="PIRSR" id="PIRSR005557-2"/>
    </source>
</evidence>
<dbReference type="InterPro" id="IPR038578">
    <property type="entry name" value="GT29-like_sf"/>
</dbReference>
<dbReference type="RefSeq" id="XP_030644296.1">
    <property type="nucleotide sequence ID" value="XM_030788436.1"/>
</dbReference>
<keyword evidence="14 39" id="KW-0472">Membrane</keyword>
<comment type="catalytic activity">
    <reaction evidence="30">
        <text>a ganglioside GA1 + CMP-N-acetyl-beta-neuraminate = a ganglioside GM1b + CMP + H(+)</text>
        <dbReference type="Rhea" id="RHEA:48244"/>
        <dbReference type="ChEBI" id="CHEBI:15378"/>
        <dbReference type="ChEBI" id="CHEBI:57812"/>
        <dbReference type="ChEBI" id="CHEBI:60377"/>
        <dbReference type="ChEBI" id="CHEBI:88069"/>
        <dbReference type="ChEBI" id="CHEBI:90151"/>
    </reaction>
    <physiologicalReaction direction="left-to-right" evidence="30">
        <dbReference type="Rhea" id="RHEA:48245"/>
    </physiologicalReaction>
</comment>
<name>A0A6J2WLV4_CHACN</name>
<keyword evidence="10" id="KW-0735">Signal-anchor</keyword>
<evidence type="ECO:0000256" key="34">
    <source>
        <dbReference type="ARBA" id="ARBA00072809"/>
    </source>
</evidence>
<sequence>MLNKKRNLRLMAGIFIIGIVCMFEYAELSYEDVLRLVTFARKRPANDKSRSCTTCVTGWMNDMWFTKRFQPSVRPLLSKRNCMLSENTYKWWQRLQYVTRRANYTKVVKELFQIIPGKDHYLDGGSDRCRVCSVLGNSGNLLGSHYGDQIDSGDCVIRMNKAPTKGYERDVGTRTTHHIFYPESAVNVSNDTNVVLFPFKTLDLEWLMSALTNGTIKRTRENVPARINADKDKVMVLSPAFMRYVHTSWLQNKGVYPSTGFLALIFSLHICDKVNVYGFGANRNRVWHHYFEPPPKNFRLNVPHSVSNEYSVILELSKRKKIQLFTGI</sequence>
<dbReference type="GO" id="GO:0097503">
    <property type="term" value="P:sialylation"/>
    <property type="evidence" value="ECO:0007669"/>
    <property type="project" value="TreeGrafter"/>
</dbReference>
<evidence type="ECO:0000313" key="40">
    <source>
        <dbReference type="Proteomes" id="UP000504632"/>
    </source>
</evidence>
<evidence type="ECO:0000256" key="9">
    <source>
        <dbReference type="ARBA" id="ARBA00022692"/>
    </source>
</evidence>
<dbReference type="CDD" id="cd23966">
    <property type="entry name" value="GT29_ST3GAL1_2"/>
    <property type="match status" value="1"/>
</dbReference>
<evidence type="ECO:0000256" key="7">
    <source>
        <dbReference type="ARBA" id="ARBA00022676"/>
    </source>
</evidence>
<organism evidence="40 41">
    <name type="scientific">Chanos chanos</name>
    <name type="common">Milkfish</name>
    <name type="synonym">Mugil chanos</name>
    <dbReference type="NCBI Taxonomy" id="29144"/>
    <lineage>
        <taxon>Eukaryota</taxon>
        <taxon>Metazoa</taxon>
        <taxon>Chordata</taxon>
        <taxon>Craniata</taxon>
        <taxon>Vertebrata</taxon>
        <taxon>Euteleostomi</taxon>
        <taxon>Actinopterygii</taxon>
        <taxon>Neopterygii</taxon>
        <taxon>Teleostei</taxon>
        <taxon>Ostariophysi</taxon>
        <taxon>Gonorynchiformes</taxon>
        <taxon>Chanidae</taxon>
        <taxon>Chanos</taxon>
    </lineage>
</organism>
<dbReference type="InterPro" id="IPR012163">
    <property type="entry name" value="Sialyl_trans"/>
</dbReference>
<keyword evidence="40" id="KW-1185">Reference proteome</keyword>
<dbReference type="PANTHER" id="PTHR46032:SF6">
    <property type="entry name" value="CMP-N-ACETYLNEURAMINATE-BETA-GALACTOSAMIDE-ALPHA-2,3-SIALYLTRANSFERASE 1"/>
    <property type="match status" value="1"/>
</dbReference>
<evidence type="ECO:0000256" key="19">
    <source>
        <dbReference type="ARBA" id="ARBA00039107"/>
    </source>
</evidence>
<dbReference type="InterPro" id="IPR001675">
    <property type="entry name" value="Glyco_trans_29"/>
</dbReference>
<evidence type="ECO:0000256" key="28">
    <source>
        <dbReference type="ARBA" id="ARBA00043673"/>
    </source>
</evidence>
<dbReference type="Proteomes" id="UP000504632">
    <property type="component" value="Chromosome 12"/>
</dbReference>
<evidence type="ECO:0000256" key="11">
    <source>
        <dbReference type="ARBA" id="ARBA00022989"/>
    </source>
</evidence>
<dbReference type="EC" id="2.4.3.4" evidence="19"/>
<dbReference type="EC" id="2.4.3.2" evidence="18"/>
<evidence type="ECO:0000256" key="17">
    <source>
        <dbReference type="ARBA" id="ARBA00036292"/>
    </source>
</evidence>
<dbReference type="Gene3D" id="3.90.1480.20">
    <property type="entry name" value="Glycosyl transferase family 29"/>
    <property type="match status" value="1"/>
</dbReference>
<evidence type="ECO:0000256" key="18">
    <source>
        <dbReference type="ARBA" id="ARBA00039106"/>
    </source>
</evidence>
<evidence type="ECO:0000256" key="15">
    <source>
        <dbReference type="ARBA" id="ARBA00023157"/>
    </source>
</evidence>
<comment type="subcellular location">
    <subcellularLocation>
        <location evidence="1">Golgi apparatus</location>
        <location evidence="1">Golgi stack membrane</location>
        <topology evidence="1">Single-pass type II membrane protein</topology>
    </subcellularLocation>
    <subcellularLocation>
        <location evidence="2">Secreted</location>
    </subcellularLocation>
</comment>
<dbReference type="InParanoid" id="A0A6J2WLV4"/>
<evidence type="ECO:0000256" key="30">
    <source>
        <dbReference type="ARBA" id="ARBA00043816"/>
    </source>
</evidence>
<dbReference type="GO" id="GO:0047288">
    <property type="term" value="F:beta-D-galactosyl-(1-&gt;3)-N-acetyl-beta-D-galactosaminide alpha-2,3- sialyltransferase"/>
    <property type="evidence" value="ECO:0007669"/>
    <property type="project" value="UniProtKB-EC"/>
</dbReference>
<evidence type="ECO:0000256" key="22">
    <source>
        <dbReference type="ARBA" id="ARBA00041997"/>
    </source>
</evidence>
<dbReference type="GO" id="GO:0005576">
    <property type="term" value="C:extracellular region"/>
    <property type="evidence" value="ECO:0007669"/>
    <property type="project" value="UniProtKB-SubCell"/>
</dbReference>
<evidence type="ECO:0000256" key="24">
    <source>
        <dbReference type="ARBA" id="ARBA00042448"/>
    </source>
</evidence>
<evidence type="ECO:0000256" key="26">
    <source>
        <dbReference type="ARBA" id="ARBA00042990"/>
    </source>
</evidence>
<keyword evidence="13" id="KW-0443">Lipid metabolism</keyword>
<dbReference type="OrthoDB" id="10264956at2759"/>
<dbReference type="InterPro" id="IPR051757">
    <property type="entry name" value="Beta-gal_alpha2-3_sialyltrans"/>
</dbReference>
<evidence type="ECO:0000256" key="37">
    <source>
        <dbReference type="ARBA" id="ARBA00082805"/>
    </source>
</evidence>
<comment type="catalytic activity">
    <reaction evidence="31">
        <text>ganglioside GM1 (d18:1(4E)/18:0) + CMP-N-acetyl-beta-neuraminate = ganglioside GD1a (18:1(4E)/18:0) + CMP + H(+)</text>
        <dbReference type="Rhea" id="RHEA:48248"/>
        <dbReference type="ChEBI" id="CHEBI:15378"/>
        <dbReference type="ChEBI" id="CHEBI:57812"/>
        <dbReference type="ChEBI" id="CHEBI:60377"/>
        <dbReference type="ChEBI" id="CHEBI:73110"/>
        <dbReference type="ChEBI" id="CHEBI:90153"/>
    </reaction>
    <physiologicalReaction direction="left-to-right" evidence="31">
        <dbReference type="Rhea" id="RHEA:48249"/>
    </physiologicalReaction>
</comment>
<evidence type="ECO:0000256" key="10">
    <source>
        <dbReference type="ARBA" id="ARBA00022968"/>
    </source>
</evidence>
<evidence type="ECO:0000256" key="3">
    <source>
        <dbReference type="ARBA" id="ARBA00004922"/>
    </source>
</evidence>
<evidence type="ECO:0000256" key="1">
    <source>
        <dbReference type="ARBA" id="ARBA00004447"/>
    </source>
</evidence>
<evidence type="ECO:0000256" key="8">
    <source>
        <dbReference type="ARBA" id="ARBA00022679"/>
    </source>
</evidence>
<evidence type="ECO:0000256" key="6">
    <source>
        <dbReference type="ARBA" id="ARBA00022525"/>
    </source>
</evidence>
<evidence type="ECO:0000256" key="14">
    <source>
        <dbReference type="ARBA" id="ARBA00023136"/>
    </source>
</evidence>
<dbReference type="Pfam" id="PF00777">
    <property type="entry name" value="Glyco_transf_29"/>
    <property type="match status" value="1"/>
</dbReference>
<reference evidence="41" key="1">
    <citation type="submission" date="2025-08" db="UniProtKB">
        <authorList>
            <consortium name="RefSeq"/>
        </authorList>
    </citation>
    <scope>IDENTIFICATION</scope>
</reference>
<evidence type="ECO:0000256" key="36">
    <source>
        <dbReference type="ARBA" id="ARBA00081332"/>
    </source>
</evidence>
<dbReference type="GeneID" id="115824679"/>
<protein>
    <recommendedName>
        <fullName evidence="20">CMP-N-acetylneuraminate-beta-galactosamide-alpha-2,3-sialyltransferase 1</fullName>
        <ecNumber evidence="18">2.4.3.2</ecNumber>
        <ecNumber evidence="19">2.4.3.4</ecNumber>
    </recommendedName>
    <alternativeName>
        <fullName evidence="34">CMP-N-acetylneuraminate-beta-galactosamide-alpha-2,3-sialyltransferase 2</fullName>
    </alternativeName>
    <alternativeName>
        <fullName evidence="27">Gal-NAc6S</fullName>
    </alternativeName>
    <alternativeName>
        <fullName evidence="24">Gal-beta-1,3-GalNAc-alpha-2,3-sialyltransferase</fullName>
    </alternativeName>
    <alternativeName>
        <fullName evidence="26">Monosialoganglioside sialyltransferase</fullName>
    </alternativeName>
    <alternativeName>
        <fullName evidence="22">ST3Gal I</fullName>
    </alternativeName>
    <alternativeName>
        <fullName evidence="35">ST3Gal II</fullName>
    </alternativeName>
    <alternativeName>
        <fullName evidence="23">ST3GalA.1</fullName>
    </alternativeName>
    <alternativeName>
        <fullName evidence="36">ST3GalA.2</fullName>
    </alternativeName>
    <alternativeName>
        <fullName evidence="21">ST3O</fullName>
    </alternativeName>
    <alternativeName>
        <fullName evidence="25">Sialyltransferase 4A</fullName>
    </alternativeName>
    <alternativeName>
        <fullName evidence="37">Sialyltransferase 4B</fullName>
    </alternativeName>
</protein>
<dbReference type="GO" id="GO:0003836">
    <property type="term" value="F:beta-galactoside (CMP) alpha-2,3-sialyltransferase activity"/>
    <property type="evidence" value="ECO:0007669"/>
    <property type="project" value="UniProtKB-EC"/>
</dbReference>
<evidence type="ECO:0000256" key="39">
    <source>
        <dbReference type="SAM" id="Phobius"/>
    </source>
</evidence>
<comment type="similarity">
    <text evidence="5">Belongs to the glycosyltransferase 29 family.</text>
</comment>
<evidence type="ECO:0000256" key="29">
    <source>
        <dbReference type="ARBA" id="ARBA00043773"/>
    </source>
</evidence>
<comment type="pathway">
    <text evidence="4">Glycolipid biosynthesis.</text>
</comment>
<evidence type="ECO:0000256" key="32">
    <source>
        <dbReference type="ARBA" id="ARBA00052027"/>
    </source>
</evidence>
<keyword evidence="8" id="KW-0808">Transferase</keyword>
<feature type="disulfide bond" evidence="38">
    <location>
        <begin position="132"/>
        <end position="271"/>
    </location>
</feature>
<keyword evidence="11 39" id="KW-1133">Transmembrane helix</keyword>
<evidence type="ECO:0000256" key="12">
    <source>
        <dbReference type="ARBA" id="ARBA00023034"/>
    </source>
</evidence>
<dbReference type="AlphaFoldDB" id="A0A6J2WLV4"/>
<dbReference type="PIRSF" id="PIRSF005557">
    <property type="entry name" value="Sialyl_trans"/>
    <property type="match status" value="1"/>
</dbReference>
<keyword evidence="15" id="KW-1015">Disulfide bond</keyword>
<keyword evidence="16" id="KW-0325">Glycoprotein</keyword>
<evidence type="ECO:0000256" key="23">
    <source>
        <dbReference type="ARBA" id="ARBA00042022"/>
    </source>
</evidence>